<protein>
    <submittedName>
        <fullName evidence="1">Uncharacterized protein</fullName>
    </submittedName>
</protein>
<sequence length="240" mass="28044">MTTITGDIWSKIEFDLSEFRDLFQMRLETLEEAKGRKIGLKSGNKVWRDSAPLWEDEEHGKAIRAWLLIPHVDAVDRKDIEERLKAGQRLIASVEQGITEREMSPELLHDWGQLNRLAGALQLVYQMKPDARQLRAGSKNLEAHKRWFAYHFLRIQQRKKRDDVLDKMEELINSIVGELPDGQEKQWFSEFLSPEMSDTLENARRLTKAFRMDLSISKMKELNEPPLEDVPEFSLQYPAP</sequence>
<reference evidence="1" key="1">
    <citation type="submission" date="2020-12" db="EMBL/GenBank/DDBJ databases">
        <title>Oil enriched cultivation method for isolating marine PHA-producing bacteria.</title>
        <authorList>
            <person name="Zheng W."/>
            <person name="Yu S."/>
            <person name="Huang Y."/>
        </authorList>
    </citation>
    <scope>NUCLEOTIDE SEQUENCE</scope>
    <source>
        <strain evidence="1">SY-2-12</strain>
    </source>
</reference>
<dbReference type="RefSeq" id="WP_207143276.1">
    <property type="nucleotide sequence ID" value="NZ_JAEKJZ010000006.1"/>
</dbReference>
<name>A0A939EHT9_9HYPH</name>
<dbReference type="EMBL" id="JAEKJZ010000006">
    <property type="protein sequence ID" value="MBN9673456.1"/>
    <property type="molecule type" value="Genomic_DNA"/>
</dbReference>
<proteinExistence type="predicted"/>
<evidence type="ECO:0000313" key="1">
    <source>
        <dbReference type="EMBL" id="MBN9673456.1"/>
    </source>
</evidence>
<comment type="caution">
    <text evidence="1">The sequence shown here is derived from an EMBL/GenBank/DDBJ whole genome shotgun (WGS) entry which is preliminary data.</text>
</comment>
<accession>A0A939EHT9</accession>
<dbReference type="AlphaFoldDB" id="A0A939EHT9"/>
<dbReference type="Proteomes" id="UP000664096">
    <property type="component" value="Unassembled WGS sequence"/>
</dbReference>
<organism evidence="1 2">
    <name type="scientific">Roseibium aggregatum</name>
    <dbReference type="NCBI Taxonomy" id="187304"/>
    <lineage>
        <taxon>Bacteria</taxon>
        <taxon>Pseudomonadati</taxon>
        <taxon>Pseudomonadota</taxon>
        <taxon>Alphaproteobacteria</taxon>
        <taxon>Hyphomicrobiales</taxon>
        <taxon>Stappiaceae</taxon>
        <taxon>Roseibium</taxon>
    </lineage>
</organism>
<evidence type="ECO:0000313" key="2">
    <source>
        <dbReference type="Proteomes" id="UP000664096"/>
    </source>
</evidence>
<gene>
    <name evidence="1" type="ORF">JF539_24070</name>
</gene>